<keyword evidence="8" id="KW-1185">Reference proteome</keyword>
<dbReference type="InterPro" id="IPR006139">
    <property type="entry name" value="D-isomer_2_OHA_DH_cat_dom"/>
</dbReference>
<keyword evidence="2 4" id="KW-0560">Oxidoreductase</keyword>
<comment type="similarity">
    <text evidence="1 4">Belongs to the D-isomer specific 2-hydroxyacid dehydrogenase family.</text>
</comment>
<dbReference type="Pfam" id="PF00389">
    <property type="entry name" value="2-Hacid_dh"/>
    <property type="match status" value="1"/>
</dbReference>
<comment type="caution">
    <text evidence="7">The sequence shown here is derived from an EMBL/GenBank/DDBJ whole genome shotgun (WGS) entry which is preliminary data.</text>
</comment>
<dbReference type="InterPro" id="IPR036291">
    <property type="entry name" value="NAD(P)-bd_dom_sf"/>
</dbReference>
<dbReference type="EMBL" id="JBHRTR010000028">
    <property type="protein sequence ID" value="MFC3228847.1"/>
    <property type="molecule type" value="Genomic_DNA"/>
</dbReference>
<dbReference type="SUPFAM" id="SSF51735">
    <property type="entry name" value="NAD(P)-binding Rossmann-fold domains"/>
    <property type="match status" value="1"/>
</dbReference>
<keyword evidence="3" id="KW-0520">NAD</keyword>
<dbReference type="PANTHER" id="PTHR10996">
    <property type="entry name" value="2-HYDROXYACID DEHYDROGENASE-RELATED"/>
    <property type="match status" value="1"/>
</dbReference>
<evidence type="ECO:0000256" key="4">
    <source>
        <dbReference type="RuleBase" id="RU003719"/>
    </source>
</evidence>
<dbReference type="PROSITE" id="PS00671">
    <property type="entry name" value="D_2_HYDROXYACID_DH_3"/>
    <property type="match status" value="1"/>
</dbReference>
<evidence type="ECO:0000259" key="6">
    <source>
        <dbReference type="Pfam" id="PF02826"/>
    </source>
</evidence>
<dbReference type="Gene3D" id="3.40.50.720">
    <property type="entry name" value="NAD(P)-binding Rossmann-like Domain"/>
    <property type="match status" value="2"/>
</dbReference>
<reference evidence="8" key="1">
    <citation type="journal article" date="2019" name="Int. J. Syst. Evol. Microbiol.">
        <title>The Global Catalogue of Microorganisms (GCM) 10K type strain sequencing project: providing services to taxonomists for standard genome sequencing and annotation.</title>
        <authorList>
            <consortium name="The Broad Institute Genomics Platform"/>
            <consortium name="The Broad Institute Genome Sequencing Center for Infectious Disease"/>
            <person name="Wu L."/>
            <person name="Ma J."/>
        </authorList>
    </citation>
    <scope>NUCLEOTIDE SEQUENCE [LARGE SCALE GENOMIC DNA]</scope>
    <source>
        <strain evidence="8">KCTC 42964</strain>
    </source>
</reference>
<feature type="domain" description="D-isomer specific 2-hydroxyacid dehydrogenase catalytic" evidence="5">
    <location>
        <begin position="38"/>
        <end position="309"/>
    </location>
</feature>
<gene>
    <name evidence="7" type="ORF">ACFOGJ_16500</name>
</gene>
<dbReference type="InterPro" id="IPR050223">
    <property type="entry name" value="D-isomer_2-hydroxyacid_DH"/>
</dbReference>
<dbReference type="Pfam" id="PF02826">
    <property type="entry name" value="2-Hacid_dh_C"/>
    <property type="match status" value="1"/>
</dbReference>
<evidence type="ECO:0000313" key="8">
    <source>
        <dbReference type="Proteomes" id="UP001595528"/>
    </source>
</evidence>
<feature type="domain" description="D-isomer specific 2-hydroxyacid dehydrogenase NAD-binding" evidence="6">
    <location>
        <begin position="112"/>
        <end position="284"/>
    </location>
</feature>
<evidence type="ECO:0000256" key="2">
    <source>
        <dbReference type="ARBA" id="ARBA00023002"/>
    </source>
</evidence>
<dbReference type="InterPro" id="IPR029753">
    <property type="entry name" value="D-isomer_DH_CS"/>
</dbReference>
<evidence type="ECO:0000256" key="3">
    <source>
        <dbReference type="ARBA" id="ARBA00023027"/>
    </source>
</evidence>
<proteinExistence type="inferred from homology"/>
<dbReference type="PROSITE" id="PS00670">
    <property type="entry name" value="D_2_HYDROXYACID_DH_2"/>
    <property type="match status" value="1"/>
</dbReference>
<dbReference type="SUPFAM" id="SSF52283">
    <property type="entry name" value="Formate/glycerate dehydrogenase catalytic domain-like"/>
    <property type="match status" value="1"/>
</dbReference>
<evidence type="ECO:0000259" key="5">
    <source>
        <dbReference type="Pfam" id="PF00389"/>
    </source>
</evidence>
<name>A0ABV7L2M6_9PROT</name>
<organism evidence="7 8">
    <name type="scientific">Marinibaculum pumilum</name>
    <dbReference type="NCBI Taxonomy" id="1766165"/>
    <lineage>
        <taxon>Bacteria</taxon>
        <taxon>Pseudomonadati</taxon>
        <taxon>Pseudomonadota</taxon>
        <taxon>Alphaproteobacteria</taxon>
        <taxon>Rhodospirillales</taxon>
        <taxon>Rhodospirillaceae</taxon>
        <taxon>Marinibaculum</taxon>
    </lineage>
</organism>
<protein>
    <submittedName>
        <fullName evidence="7">NAD(P)-dependent oxidoreductase</fullName>
    </submittedName>
</protein>
<dbReference type="InterPro" id="IPR029752">
    <property type="entry name" value="D-isomer_DH_CS1"/>
</dbReference>
<sequence length="324" mass="34090">MSPSLAVTSPSFSRHPVLGPETCRRYPAARLNLAGDRLSESGLAAFVGDATALIVGLERIDETLLAACPGLRYVAKYGVGLDNIDFDACARRQVRVGYRAGVNAGAVAELALALAIGFRRNLFREARNMAGGIWHKDGGFGLSETCVGIIGLGHVGRAFTRLLRAAGARVLATDIVDIDDWCAAHGVAAVTPAALLQEAQIVSLHVPLTERTRFMVDAAFLARMRADAVLINTARGDVVDLDALLAALQSGRIAGAALDVFDVEPPHRPELLAHPGIVATPHIAGNSNEAVLAMGRAALDALDELLSQDAKASDPRRQAAEARS</sequence>
<evidence type="ECO:0000256" key="1">
    <source>
        <dbReference type="ARBA" id="ARBA00005854"/>
    </source>
</evidence>
<dbReference type="Proteomes" id="UP001595528">
    <property type="component" value="Unassembled WGS sequence"/>
</dbReference>
<evidence type="ECO:0000313" key="7">
    <source>
        <dbReference type="EMBL" id="MFC3228847.1"/>
    </source>
</evidence>
<dbReference type="PANTHER" id="PTHR10996:SF178">
    <property type="entry name" value="2-HYDROXYACID DEHYDROGENASE YGL185C-RELATED"/>
    <property type="match status" value="1"/>
</dbReference>
<dbReference type="PROSITE" id="PS00065">
    <property type="entry name" value="D_2_HYDROXYACID_DH_1"/>
    <property type="match status" value="1"/>
</dbReference>
<dbReference type="RefSeq" id="WP_379902343.1">
    <property type="nucleotide sequence ID" value="NZ_JBHRTR010000028.1"/>
</dbReference>
<accession>A0ABV7L2M6</accession>
<dbReference type="InterPro" id="IPR006140">
    <property type="entry name" value="D-isomer_DH_NAD-bd"/>
</dbReference>